<evidence type="ECO:0000313" key="2">
    <source>
        <dbReference type="EMBL" id="EKF84746.1"/>
    </source>
</evidence>
<dbReference type="EMBL" id="AMPO01000013">
    <property type="protein sequence ID" value="EKF84746.1"/>
    <property type="molecule type" value="Genomic_DNA"/>
</dbReference>
<proteinExistence type="predicted"/>
<feature type="region of interest" description="Disordered" evidence="1">
    <location>
        <begin position="31"/>
        <end position="75"/>
    </location>
</feature>
<name>K2Q9W8_METFP</name>
<reference evidence="2 3" key="1">
    <citation type="journal article" date="2012" name="J. Bacteriol.">
        <title>Draft genome sequence of Methanobacterium formicicum DSM 3637, an archaebacterium isolated from the methane producer amoeba Pelomyxa palustris.</title>
        <authorList>
            <person name="Gutierrez G."/>
        </authorList>
    </citation>
    <scope>NUCLEOTIDE SEQUENCE [LARGE SCALE GENOMIC DNA]</scope>
    <source>
        <strain evidence="3">DSM 3637 / PP1</strain>
    </source>
</reference>
<protein>
    <submittedName>
        <fullName evidence="2">Uncharacterized protein</fullName>
    </submittedName>
</protein>
<dbReference type="Proteomes" id="UP000007360">
    <property type="component" value="Unassembled WGS sequence"/>
</dbReference>
<dbReference type="AlphaFoldDB" id="K2Q9W8"/>
<keyword evidence="3" id="KW-1185">Reference proteome</keyword>
<dbReference type="PATRIC" id="fig|1204725.3.peg.2425"/>
<evidence type="ECO:0000313" key="3">
    <source>
        <dbReference type="Proteomes" id="UP000007360"/>
    </source>
</evidence>
<feature type="compositionally biased region" description="Basic residues" evidence="1">
    <location>
        <begin position="38"/>
        <end position="47"/>
    </location>
</feature>
<organism evidence="2 3">
    <name type="scientific">Methanobacterium formicicum (strain DSM 3637 / PP1)</name>
    <dbReference type="NCBI Taxonomy" id="1204725"/>
    <lineage>
        <taxon>Archaea</taxon>
        <taxon>Methanobacteriati</taxon>
        <taxon>Methanobacteriota</taxon>
        <taxon>Methanomada group</taxon>
        <taxon>Methanobacteria</taxon>
        <taxon>Methanobacteriales</taxon>
        <taxon>Methanobacteriaceae</taxon>
        <taxon>Methanobacterium</taxon>
    </lineage>
</organism>
<sequence>MNYINKSGFHKILVGKINISGKNGGYIMPDLGPLGRGGARRRTRRRMTAVNSAANQEDNEEQNYAESGVRDDSSPTIDTAEKLEKLAKLLIDKGVITQSEYDLLFG</sequence>
<evidence type="ECO:0000256" key="1">
    <source>
        <dbReference type="SAM" id="MobiDB-lite"/>
    </source>
</evidence>
<gene>
    <name evidence="2" type="ORF">A994_12071</name>
</gene>
<accession>K2Q9W8</accession>
<comment type="caution">
    <text evidence="2">The sequence shown here is derived from an EMBL/GenBank/DDBJ whole genome shotgun (WGS) entry which is preliminary data.</text>
</comment>